<name>A0A1X7VWS4_AMPQE</name>
<dbReference type="PROSITE" id="PS50102">
    <property type="entry name" value="RRM"/>
    <property type="match status" value="3"/>
</dbReference>
<evidence type="ECO:0000256" key="1">
    <source>
        <dbReference type="ARBA" id="ARBA00022884"/>
    </source>
</evidence>
<dbReference type="STRING" id="400682.A0A1X7VWS4"/>
<dbReference type="OrthoDB" id="439639at2759"/>
<dbReference type="InParanoid" id="A0A1X7VWS4"/>
<feature type="domain" description="RRM" evidence="3">
    <location>
        <begin position="1"/>
        <end position="74"/>
    </location>
</feature>
<dbReference type="AlphaFoldDB" id="A0A1X7VWS4"/>
<dbReference type="SMART" id="SM00360">
    <property type="entry name" value="RRM"/>
    <property type="match status" value="3"/>
</dbReference>
<dbReference type="EnsemblMetazoa" id="Aqu2.1.44310_001">
    <property type="protein sequence ID" value="Aqu2.1.44310_001"/>
    <property type="gene ID" value="Aqu2.1.44310"/>
</dbReference>
<dbReference type="PANTHER" id="PTHR10352">
    <property type="entry name" value="EUKARYOTIC TRANSLATION INITIATION FACTOR 3 SUBUNIT G"/>
    <property type="match status" value="1"/>
</dbReference>
<accession>A0A1X7VWS4</accession>
<dbReference type="InterPro" id="IPR035979">
    <property type="entry name" value="RBD_domain_sf"/>
</dbReference>
<dbReference type="Gene3D" id="3.30.70.330">
    <property type="match status" value="3"/>
</dbReference>
<organism evidence="4">
    <name type="scientific">Amphimedon queenslandica</name>
    <name type="common">Sponge</name>
    <dbReference type="NCBI Taxonomy" id="400682"/>
    <lineage>
        <taxon>Eukaryota</taxon>
        <taxon>Metazoa</taxon>
        <taxon>Porifera</taxon>
        <taxon>Demospongiae</taxon>
        <taxon>Heteroscleromorpha</taxon>
        <taxon>Haplosclerida</taxon>
        <taxon>Niphatidae</taxon>
        <taxon>Amphimedon</taxon>
    </lineage>
</organism>
<dbReference type="GO" id="GO:0003723">
    <property type="term" value="F:RNA binding"/>
    <property type="evidence" value="ECO:0007669"/>
    <property type="project" value="UniProtKB-UniRule"/>
</dbReference>
<reference evidence="4" key="1">
    <citation type="submission" date="2017-05" db="UniProtKB">
        <authorList>
            <consortium name="EnsemblMetazoa"/>
        </authorList>
    </citation>
    <scope>IDENTIFICATION</scope>
</reference>
<evidence type="ECO:0000256" key="2">
    <source>
        <dbReference type="PROSITE-ProRule" id="PRU00176"/>
    </source>
</evidence>
<evidence type="ECO:0000259" key="3">
    <source>
        <dbReference type="PROSITE" id="PS50102"/>
    </source>
</evidence>
<protein>
    <recommendedName>
        <fullName evidence="3">RRM domain-containing protein</fullName>
    </recommendedName>
</protein>
<feature type="domain" description="RRM" evidence="3">
    <location>
        <begin position="235"/>
        <end position="291"/>
    </location>
</feature>
<dbReference type="InterPro" id="IPR000504">
    <property type="entry name" value="RRM_dom"/>
</dbReference>
<keyword evidence="1 2" id="KW-0694">RNA-binding</keyword>
<dbReference type="Pfam" id="PF00076">
    <property type="entry name" value="RRM_1"/>
    <property type="match status" value="3"/>
</dbReference>
<dbReference type="SUPFAM" id="SSF54928">
    <property type="entry name" value="RNA-binding domain, RBD"/>
    <property type="match status" value="2"/>
</dbReference>
<feature type="domain" description="RRM" evidence="3">
    <location>
        <begin position="102"/>
        <end position="192"/>
    </location>
</feature>
<proteinExistence type="predicted"/>
<dbReference type="InterPro" id="IPR012677">
    <property type="entry name" value="Nucleotide-bd_a/b_plait_sf"/>
</dbReference>
<evidence type="ECO:0000313" key="4">
    <source>
        <dbReference type="EnsemblMetazoa" id="Aqu2.1.44310_001"/>
    </source>
</evidence>
<sequence>MRGLPYDASEKHVHKFFSPIQLSNIRLLKDDREKCSGLAFVDVMSETDLKEAMKRNKGRMGRQFIGLLVDTASKEKIVKEKNERPWEEKEDEETVESIADSGRLLIRNLPYSTTEEELTELFEEYGQLSEINLLVDKSTGSSIGLGYVTFMFPERAVKAFSELDGSNAVADSIADQFGVRKSELLDLHTTQSLAVRLALGETKLVNETREFLESHSVKLNSFDTDKDEVTRRSKNVILVKNLPFGTSTEELTELFGPFGSLSRIILPPAGISALVEYSSSSNAKVAFKKLSYCEFKHLPLPHYSGFIPKNCPH</sequence>